<dbReference type="EMBL" id="CP163435">
    <property type="protein sequence ID" value="XDQ27257.1"/>
    <property type="molecule type" value="Genomic_DNA"/>
</dbReference>
<dbReference type="Gene3D" id="3.10.450.50">
    <property type="match status" value="1"/>
</dbReference>
<protein>
    <submittedName>
        <fullName evidence="2">Nuclear transport factor 2 family protein</fullName>
    </submittedName>
</protein>
<dbReference type="Pfam" id="PF13577">
    <property type="entry name" value="SnoaL_4"/>
    <property type="match status" value="1"/>
</dbReference>
<evidence type="ECO:0000259" key="1">
    <source>
        <dbReference type="Pfam" id="PF13577"/>
    </source>
</evidence>
<dbReference type="RefSeq" id="WP_369234512.1">
    <property type="nucleotide sequence ID" value="NZ_CP163435.1"/>
</dbReference>
<gene>
    <name evidence="2" type="ORF">AB5J56_22200</name>
</gene>
<proteinExistence type="predicted"/>
<reference evidence="2" key="1">
    <citation type="submission" date="2024-07" db="EMBL/GenBank/DDBJ databases">
        <authorList>
            <person name="Yu S.T."/>
        </authorList>
    </citation>
    <scope>NUCLEOTIDE SEQUENCE</scope>
    <source>
        <strain evidence="2">R21</strain>
    </source>
</reference>
<dbReference type="InterPro" id="IPR037401">
    <property type="entry name" value="SnoaL-like"/>
</dbReference>
<organism evidence="2">
    <name type="scientific">Streptomyces sp. R21</name>
    <dbReference type="NCBI Taxonomy" id="3238627"/>
    <lineage>
        <taxon>Bacteria</taxon>
        <taxon>Bacillati</taxon>
        <taxon>Actinomycetota</taxon>
        <taxon>Actinomycetes</taxon>
        <taxon>Kitasatosporales</taxon>
        <taxon>Streptomycetaceae</taxon>
        <taxon>Streptomyces</taxon>
    </lineage>
</organism>
<dbReference type="InterPro" id="IPR032710">
    <property type="entry name" value="NTF2-like_dom_sf"/>
</dbReference>
<accession>A0AB39P9X3</accession>
<feature type="domain" description="SnoaL-like" evidence="1">
    <location>
        <begin position="9"/>
        <end position="128"/>
    </location>
</feature>
<dbReference type="SUPFAM" id="SSF54427">
    <property type="entry name" value="NTF2-like"/>
    <property type="match status" value="1"/>
</dbReference>
<name>A0AB39P9X3_9ACTN</name>
<dbReference type="AlphaFoldDB" id="A0AB39P9X3"/>
<sequence length="145" mass="15302">MAPKPVEMTVEDRLAVTELIALHGHLFDEGELDRLDELFTADVVYDVSDYGQGELVGIAAIRAAGLALGAGNPVAHHVTNVVVTALADGRARVRSKGLGVKTDGSCGSVSYDDTVVRGPEGWRIAHRRITARRTPLNGATSPTSS</sequence>
<evidence type="ECO:0000313" key="2">
    <source>
        <dbReference type="EMBL" id="XDQ27257.1"/>
    </source>
</evidence>